<sequence length="200" mass="23073">MSREIDVSPQNQKEYTMKQRQALHEQLKREDTELQIALIEGVTPADWPVARDGCAFVVRCKFTRHDGEKPLLDPNAPWDVMSGMFTKRKFAAIAHARAAQQFPHWRPELVDVRLPDWIIRLTGDELVTEVTETYGMPSEASLRAYYEDCDKRSLQENIWYEDIDKISRLVGMSDWQTPADVITQVEQIVARVNAKEPGDE</sequence>
<proteinExistence type="predicted"/>
<accession>A0A0F9H8A9</accession>
<organism evidence="1">
    <name type="scientific">marine sediment metagenome</name>
    <dbReference type="NCBI Taxonomy" id="412755"/>
    <lineage>
        <taxon>unclassified sequences</taxon>
        <taxon>metagenomes</taxon>
        <taxon>ecological metagenomes</taxon>
    </lineage>
</organism>
<dbReference type="EMBL" id="LAZR01015793">
    <property type="protein sequence ID" value="KKM07344.1"/>
    <property type="molecule type" value="Genomic_DNA"/>
</dbReference>
<reference evidence="1" key="1">
    <citation type="journal article" date="2015" name="Nature">
        <title>Complex archaea that bridge the gap between prokaryotes and eukaryotes.</title>
        <authorList>
            <person name="Spang A."/>
            <person name="Saw J.H."/>
            <person name="Jorgensen S.L."/>
            <person name="Zaremba-Niedzwiedzka K."/>
            <person name="Martijn J."/>
            <person name="Lind A.E."/>
            <person name="van Eijk R."/>
            <person name="Schleper C."/>
            <person name="Guy L."/>
            <person name="Ettema T.J."/>
        </authorList>
    </citation>
    <scope>NUCLEOTIDE SEQUENCE</scope>
</reference>
<gene>
    <name evidence="1" type="ORF">LCGC14_1734860</name>
</gene>
<name>A0A0F9H8A9_9ZZZZ</name>
<protein>
    <submittedName>
        <fullName evidence="1">Uncharacterized protein</fullName>
    </submittedName>
</protein>
<dbReference type="AlphaFoldDB" id="A0A0F9H8A9"/>
<comment type="caution">
    <text evidence="1">The sequence shown here is derived from an EMBL/GenBank/DDBJ whole genome shotgun (WGS) entry which is preliminary data.</text>
</comment>
<evidence type="ECO:0000313" key="1">
    <source>
        <dbReference type="EMBL" id="KKM07344.1"/>
    </source>
</evidence>